<organism evidence="2 3">
    <name type="scientific">Anabarilius grahami</name>
    <name type="common">Kanglang fish</name>
    <name type="synonym">Barilius grahami</name>
    <dbReference type="NCBI Taxonomy" id="495550"/>
    <lineage>
        <taxon>Eukaryota</taxon>
        <taxon>Metazoa</taxon>
        <taxon>Chordata</taxon>
        <taxon>Craniata</taxon>
        <taxon>Vertebrata</taxon>
        <taxon>Euteleostomi</taxon>
        <taxon>Actinopterygii</taxon>
        <taxon>Neopterygii</taxon>
        <taxon>Teleostei</taxon>
        <taxon>Ostariophysi</taxon>
        <taxon>Cypriniformes</taxon>
        <taxon>Xenocyprididae</taxon>
        <taxon>Xenocypridinae</taxon>
        <taxon>Xenocypridinae incertae sedis</taxon>
        <taxon>Anabarilius</taxon>
    </lineage>
</organism>
<dbReference type="Proteomes" id="UP000281406">
    <property type="component" value="Unassembled WGS sequence"/>
</dbReference>
<evidence type="ECO:0000256" key="1">
    <source>
        <dbReference type="SAM" id="MobiDB-lite"/>
    </source>
</evidence>
<keyword evidence="3" id="KW-1185">Reference proteome</keyword>
<sequence length="187" mass="20983">MGLSDVNGRNFLYGSAHTPTRAREHEHAHQRAFGFTEVVGSAAQVTGLHQINNVTKEKQIIVHLKSSEEPHPLKHTDTRFRFKLSIALVGTKLFLEGTRRDDVKLLASKQYSPRAALEEEGEVAHESGLKSGVTRRQTKKQYSERFTTRVSESTRSVQPGHYKLLLCVSVFHVFGVKVPVVSARHLC</sequence>
<proteinExistence type="predicted"/>
<gene>
    <name evidence="2" type="ORF">DPX16_18531</name>
</gene>
<reference evidence="2 3" key="1">
    <citation type="submission" date="2018-10" db="EMBL/GenBank/DDBJ databases">
        <title>Genome assembly for a Yunnan-Guizhou Plateau 3E fish, Anabarilius grahami (Regan), and its evolutionary and genetic applications.</title>
        <authorList>
            <person name="Jiang W."/>
        </authorList>
    </citation>
    <scope>NUCLEOTIDE SEQUENCE [LARGE SCALE GENOMIC DNA]</scope>
    <source>
        <strain evidence="2">AG-KIZ</strain>
        <tissue evidence="2">Muscle</tissue>
    </source>
</reference>
<feature type="region of interest" description="Disordered" evidence="1">
    <location>
        <begin position="117"/>
        <end position="147"/>
    </location>
</feature>
<accession>A0A3N0YZ13</accession>
<dbReference type="AlphaFoldDB" id="A0A3N0YZ13"/>
<evidence type="ECO:0000313" key="3">
    <source>
        <dbReference type="Proteomes" id="UP000281406"/>
    </source>
</evidence>
<comment type="caution">
    <text evidence="2">The sequence shown here is derived from an EMBL/GenBank/DDBJ whole genome shotgun (WGS) entry which is preliminary data.</text>
</comment>
<dbReference type="EMBL" id="RJVU01019080">
    <property type="protein sequence ID" value="ROL51203.1"/>
    <property type="molecule type" value="Genomic_DNA"/>
</dbReference>
<name>A0A3N0YZ13_ANAGA</name>
<protein>
    <submittedName>
        <fullName evidence="2">Uncharacterized protein</fullName>
    </submittedName>
</protein>
<evidence type="ECO:0000313" key="2">
    <source>
        <dbReference type="EMBL" id="ROL51203.1"/>
    </source>
</evidence>